<evidence type="ECO:0000256" key="1">
    <source>
        <dbReference type="ARBA" id="ARBA00004162"/>
    </source>
</evidence>
<gene>
    <name evidence="10" type="ORF">B0A73_21865</name>
    <name evidence="9" type="ORF">IW18_12455</name>
</gene>
<keyword evidence="12" id="KW-1185">Reference proteome</keyword>
<evidence type="ECO:0000256" key="8">
    <source>
        <dbReference type="SAM" id="Phobius"/>
    </source>
</evidence>
<evidence type="ECO:0000313" key="10">
    <source>
        <dbReference type="EMBL" id="OXA83734.1"/>
    </source>
</evidence>
<keyword evidence="5 8" id="KW-1133">Transmembrane helix</keyword>
<comment type="caution">
    <text evidence="9">The sequence shown here is derived from an EMBL/GenBank/DDBJ whole genome shotgun (WGS) entry which is preliminary data.</text>
</comment>
<name>A0A0D0EYK9_9FLAO</name>
<dbReference type="OrthoDB" id="952702at2"/>
<dbReference type="Proteomes" id="UP000198302">
    <property type="component" value="Unassembled WGS sequence"/>
</dbReference>
<dbReference type="AlphaFoldDB" id="A0A0D0EYK9"/>
<dbReference type="RefSeq" id="WP_041518148.1">
    <property type="nucleotide sequence ID" value="NZ_JPRK01000010.1"/>
</dbReference>
<evidence type="ECO:0000256" key="3">
    <source>
        <dbReference type="ARBA" id="ARBA00022475"/>
    </source>
</evidence>
<reference evidence="10 12" key="2">
    <citation type="submission" date="2016-11" db="EMBL/GenBank/DDBJ databases">
        <title>Whole genomes of Flavobacteriaceae.</title>
        <authorList>
            <person name="Stine C."/>
            <person name="Li C."/>
            <person name="Tadesse D."/>
        </authorList>
    </citation>
    <scope>NUCLEOTIDE SEQUENCE [LARGE SCALE GENOMIC DNA]</scope>
    <source>
        <strain evidence="10 12">ATCC 51468</strain>
    </source>
</reference>
<dbReference type="STRING" id="37752.IW18_12455"/>
<keyword evidence="7" id="KW-0653">Protein transport</keyword>
<dbReference type="Pfam" id="PF02472">
    <property type="entry name" value="ExbD"/>
    <property type="match status" value="1"/>
</dbReference>
<reference evidence="9 11" key="1">
    <citation type="submission" date="2015-01" db="EMBL/GenBank/DDBJ databases">
        <title>Genome of Flavobacterium hibernum DSM 12611.</title>
        <authorList>
            <person name="Stropko S.J."/>
            <person name="Pipes S.E."/>
            <person name="Newman J.D."/>
        </authorList>
    </citation>
    <scope>NUCLEOTIDE SEQUENCE [LARGE SCALE GENOMIC DNA]</scope>
    <source>
        <strain evidence="9 11">DSM 12611</strain>
    </source>
</reference>
<dbReference type="EMBL" id="JPRK01000010">
    <property type="protein sequence ID" value="KIO52426.1"/>
    <property type="molecule type" value="Genomic_DNA"/>
</dbReference>
<organism evidence="9 11">
    <name type="scientific">Flavobacterium hibernum</name>
    <dbReference type="NCBI Taxonomy" id="37752"/>
    <lineage>
        <taxon>Bacteria</taxon>
        <taxon>Pseudomonadati</taxon>
        <taxon>Bacteroidota</taxon>
        <taxon>Flavobacteriia</taxon>
        <taxon>Flavobacteriales</taxon>
        <taxon>Flavobacteriaceae</taxon>
        <taxon>Flavobacterium</taxon>
    </lineage>
</organism>
<keyword evidence="6 8" id="KW-0472">Membrane</keyword>
<dbReference type="EMBL" id="MUGX01000040">
    <property type="protein sequence ID" value="OXA83734.1"/>
    <property type="molecule type" value="Genomic_DNA"/>
</dbReference>
<dbReference type="GO" id="GO:0005886">
    <property type="term" value="C:plasma membrane"/>
    <property type="evidence" value="ECO:0007669"/>
    <property type="project" value="UniProtKB-SubCell"/>
</dbReference>
<dbReference type="PANTHER" id="PTHR30558:SF3">
    <property type="entry name" value="BIOPOLYMER TRANSPORT PROTEIN EXBD-RELATED"/>
    <property type="match status" value="1"/>
</dbReference>
<evidence type="ECO:0000256" key="4">
    <source>
        <dbReference type="ARBA" id="ARBA00022692"/>
    </source>
</evidence>
<dbReference type="PANTHER" id="PTHR30558">
    <property type="entry name" value="EXBD MEMBRANE COMPONENT OF PMF-DRIVEN MACROMOLECULE IMPORT SYSTEM"/>
    <property type="match status" value="1"/>
</dbReference>
<evidence type="ECO:0000313" key="9">
    <source>
        <dbReference type="EMBL" id="KIO52426.1"/>
    </source>
</evidence>
<accession>A0A0D0EYK9</accession>
<protein>
    <submittedName>
        <fullName evidence="10">Biopolymer transporter ExbD</fullName>
    </submittedName>
</protein>
<proteinExistence type="inferred from homology"/>
<evidence type="ECO:0000313" key="11">
    <source>
        <dbReference type="Proteomes" id="UP000032061"/>
    </source>
</evidence>
<keyword evidence="4 7" id="KW-0812">Transmembrane</keyword>
<keyword evidence="7" id="KW-0813">Transport</keyword>
<evidence type="ECO:0000313" key="12">
    <source>
        <dbReference type="Proteomes" id="UP000198302"/>
    </source>
</evidence>
<dbReference type="Proteomes" id="UP000032061">
    <property type="component" value="Unassembled WGS sequence"/>
</dbReference>
<feature type="transmembrane region" description="Helical" evidence="8">
    <location>
        <begin position="20"/>
        <end position="39"/>
    </location>
</feature>
<dbReference type="GO" id="GO:0015031">
    <property type="term" value="P:protein transport"/>
    <property type="evidence" value="ECO:0007669"/>
    <property type="project" value="UniProtKB-KW"/>
</dbReference>
<dbReference type="GO" id="GO:0022857">
    <property type="term" value="F:transmembrane transporter activity"/>
    <property type="evidence" value="ECO:0007669"/>
    <property type="project" value="InterPro"/>
</dbReference>
<keyword evidence="3" id="KW-1003">Cell membrane</keyword>
<comment type="similarity">
    <text evidence="2 7">Belongs to the ExbD/TolR family.</text>
</comment>
<evidence type="ECO:0000256" key="2">
    <source>
        <dbReference type="ARBA" id="ARBA00005811"/>
    </source>
</evidence>
<evidence type="ECO:0000256" key="6">
    <source>
        <dbReference type="ARBA" id="ARBA00023136"/>
    </source>
</evidence>
<evidence type="ECO:0000256" key="7">
    <source>
        <dbReference type="RuleBase" id="RU003879"/>
    </source>
</evidence>
<dbReference type="InterPro" id="IPR003400">
    <property type="entry name" value="ExbD"/>
</dbReference>
<evidence type="ECO:0000256" key="5">
    <source>
        <dbReference type="ARBA" id="ARBA00022989"/>
    </source>
</evidence>
<comment type="subcellular location">
    <subcellularLocation>
        <location evidence="1">Cell membrane</location>
        <topology evidence="1">Single-pass membrane protein</topology>
    </subcellularLocation>
    <subcellularLocation>
        <location evidence="7">Cell membrane</location>
        <topology evidence="7">Single-pass type II membrane protein</topology>
    </subcellularLocation>
</comment>
<sequence length="172" mass="19409">MENLHEKTKSQNRTIKNTVITIFGICLFFVVFFVVTVKLSEPTVMTLNLPKTSENINHSTLDEHNVMTILLGANNKIIYYGGSLDSPIISPTETKYGENGIRKELTQQNKSSLENSSKVSRPKKLIVIIKPSAKSTYRNLVDILDEMTITNIENFTIVKDFTPEESKLLTSK</sequence>